<organism evidence="1 2">
    <name type="scientific">Succinatimonas hippei (strain DSM 22608 / JCM 16073 / KCTC 15190 / YIT 12066)</name>
    <dbReference type="NCBI Taxonomy" id="762983"/>
    <lineage>
        <taxon>Bacteria</taxon>
        <taxon>Pseudomonadati</taxon>
        <taxon>Pseudomonadota</taxon>
        <taxon>Gammaproteobacteria</taxon>
        <taxon>Aeromonadales</taxon>
        <taxon>Succinivibrionaceae</taxon>
        <taxon>Succinatimonas</taxon>
    </lineage>
</organism>
<proteinExistence type="predicted"/>
<dbReference type="HOGENOM" id="CLU_1234474_0_0_6"/>
<evidence type="ECO:0000313" key="2">
    <source>
        <dbReference type="Proteomes" id="UP000018458"/>
    </source>
</evidence>
<reference evidence="1 2" key="1">
    <citation type="submission" date="2011-01" db="EMBL/GenBank/DDBJ databases">
        <authorList>
            <person name="Weinstock G."/>
            <person name="Sodergren E."/>
            <person name="Clifton S."/>
            <person name="Fulton L."/>
            <person name="Fulton B."/>
            <person name="Courtney L."/>
            <person name="Fronick C."/>
            <person name="Harrison M."/>
            <person name="Strong C."/>
            <person name="Farmer C."/>
            <person name="Delahaunty K."/>
            <person name="Markovic C."/>
            <person name="Hall O."/>
            <person name="Minx P."/>
            <person name="Tomlinson C."/>
            <person name="Mitreva M."/>
            <person name="Hou S."/>
            <person name="Chen J."/>
            <person name="Wollam A."/>
            <person name="Pepin K.H."/>
            <person name="Johnson M."/>
            <person name="Bhonagiri V."/>
            <person name="Zhang X."/>
            <person name="Suruliraj S."/>
            <person name="Warren W."/>
            <person name="Chinwalla A."/>
            <person name="Mardis E.R."/>
            <person name="Wilson R.K."/>
        </authorList>
    </citation>
    <scope>NUCLEOTIDE SEQUENCE [LARGE SCALE GENOMIC DNA]</scope>
    <source>
        <strain evidence="2">DSM 22608 / JCM 16073 / KCTC 15190 / YIT 12066</strain>
    </source>
</reference>
<dbReference type="Proteomes" id="UP000018458">
    <property type="component" value="Unassembled WGS sequence"/>
</dbReference>
<comment type="caution">
    <text evidence="1">The sequence shown here is derived from an EMBL/GenBank/DDBJ whole genome shotgun (WGS) entry which is preliminary data.</text>
</comment>
<accession>E8LLC3</accession>
<protein>
    <submittedName>
        <fullName evidence="1">Uncharacterized protein</fullName>
    </submittedName>
</protein>
<dbReference type="EMBL" id="AEVO01000091">
    <property type="protein sequence ID" value="EFY06679.1"/>
    <property type="molecule type" value="Genomic_DNA"/>
</dbReference>
<name>E8LLC3_SUCHY</name>
<dbReference type="STRING" id="762983.HMPREF9444_01536"/>
<dbReference type="RefSeq" id="WP_009143711.1">
    <property type="nucleotide sequence ID" value="NZ_GL831024.1"/>
</dbReference>
<keyword evidence="2" id="KW-1185">Reference proteome</keyword>
<sequence length="224" mass="25726">MNYQKIFICGLGFFLLLVNGCSDDPVQVVKNSKLQYNNNITIETALNNFKGCKDGTRNWLNQDKDNLVIFSCFDNEFDSLIQFLNTVLSDTMAKKATKERNEEFKKIASIVSPNLTISFKLSDNKKTVGVENIYHEITWKDGTQRVFPYDKKKYDEYVNQIYNNKPTLYGETLNNLNEAKKEPLGKLAQVIGAGMFFTVLEKVYKNEDLRDVFTSDISTTDETK</sequence>
<evidence type="ECO:0000313" key="1">
    <source>
        <dbReference type="EMBL" id="EFY06679.1"/>
    </source>
</evidence>
<dbReference type="AlphaFoldDB" id="E8LLC3"/>
<gene>
    <name evidence="1" type="ORF">HMPREF9444_01536</name>
</gene>